<dbReference type="EMBL" id="JOSZ01000012">
    <property type="protein sequence ID" value="KFM18877.1"/>
    <property type="molecule type" value="Genomic_DNA"/>
</dbReference>
<evidence type="ECO:0008006" key="3">
    <source>
        <dbReference type="Google" id="ProtNLM"/>
    </source>
</evidence>
<proteinExistence type="predicted"/>
<reference evidence="1 2" key="1">
    <citation type="submission" date="2014-06" db="EMBL/GenBank/DDBJ databases">
        <authorList>
            <person name="Ngugi D.K."/>
            <person name="Blom J."/>
            <person name="Alam I."/>
            <person name="Rashid M."/>
            <person name="Baalawi W."/>
            <person name="Zhang G."/>
            <person name="Hikmawan T."/>
            <person name="Guan Y."/>
            <person name="Antunes A."/>
            <person name="Siam R."/>
            <person name="El-Dorry H."/>
            <person name="Bajic V."/>
            <person name="Stingl U."/>
        </authorList>
    </citation>
    <scope>NUCLEOTIDE SEQUENCE [LARGE SCALE GENOMIC DNA]</scope>
    <source>
        <strain evidence="1">SCGC AAA799-P11</strain>
    </source>
</reference>
<accession>A0A087RZH3</accession>
<dbReference type="Gene3D" id="3.30.530.20">
    <property type="match status" value="1"/>
</dbReference>
<keyword evidence="2" id="KW-1185">Reference proteome</keyword>
<evidence type="ECO:0000313" key="2">
    <source>
        <dbReference type="Proteomes" id="UP000029387"/>
    </source>
</evidence>
<dbReference type="InterPro" id="IPR023393">
    <property type="entry name" value="START-like_dom_sf"/>
</dbReference>
<name>A0A087RZH3_9ARCH</name>
<protein>
    <recommendedName>
        <fullName evidence="3">SRPBCC family protein</fullName>
    </recommendedName>
</protein>
<organism evidence="1 2">
    <name type="scientific">Marine Group I thaumarchaeote SCGC AAA799-P11</name>
    <dbReference type="NCBI Taxonomy" id="1502295"/>
    <lineage>
        <taxon>Archaea</taxon>
        <taxon>Nitrososphaerota</taxon>
        <taxon>Marine Group I</taxon>
    </lineage>
</organism>
<comment type="caution">
    <text evidence="1">The sequence shown here is derived from an EMBL/GenBank/DDBJ whole genome shotgun (WGS) entry which is preliminary data.</text>
</comment>
<gene>
    <name evidence="1" type="ORF">AAA799P11_00908</name>
</gene>
<dbReference type="AlphaFoldDB" id="A0A087RZH3"/>
<sequence length="148" mass="17165">MKQFTLERFSKLSQPDIFQISTDVENFHNIMPDYFKSLDVLEENKYGMIVNEKIHFLGIPTQIKTKHIIIHPNIHGIHILTGPLKGTSFIESYVEKDNGTMITIDVTLHFNNFFKLFPFLQNLVVKKMSKTMDEFVHCAEKSCPMISS</sequence>
<dbReference type="SUPFAM" id="SSF55961">
    <property type="entry name" value="Bet v1-like"/>
    <property type="match status" value="1"/>
</dbReference>
<evidence type="ECO:0000313" key="1">
    <source>
        <dbReference type="EMBL" id="KFM18877.1"/>
    </source>
</evidence>
<dbReference type="Proteomes" id="UP000029387">
    <property type="component" value="Unassembled WGS sequence"/>
</dbReference>